<evidence type="ECO:0000256" key="1">
    <source>
        <dbReference type="ARBA" id="ARBA00023242"/>
    </source>
</evidence>
<dbReference type="Pfam" id="PF00172">
    <property type="entry name" value="Zn_clus"/>
    <property type="match status" value="1"/>
</dbReference>
<dbReference type="SMART" id="SM00066">
    <property type="entry name" value="GAL4"/>
    <property type="match status" value="1"/>
</dbReference>
<dbReference type="Proteomes" id="UP000748025">
    <property type="component" value="Unassembled WGS sequence"/>
</dbReference>
<evidence type="ECO:0000313" key="3">
    <source>
        <dbReference type="EMBL" id="KAG5988760.1"/>
    </source>
</evidence>
<keyword evidence="1" id="KW-0539">Nucleus</keyword>
<sequence length="498" mass="55109">MTSACDTTAQVSQQFQPSRRALRRSCDRCHCQKLKCSTEKGPSGECIRCQRAGLRCVYSARTARQKQAQTHPRTVGTCHPGRQIRDLDMGLDTDDNMPDDAALFCPDLLDSNGINDDDNYNLNCDYNNYSYNLNTLPLLDTWDLTCSSSASSRTELHKQDVLFPGLGAVSEYEFAQTQDTTLGEQQSYFERLLEISQELEHLMHRKISPRRSQQYDIGSVFNTLRQLITCLEYTPSGLLGLPSLDMCLRTRTTMLAVHCHVLSVKIISRLAKNLLGDIRAYKQGHVEDVYAHADANVNVNVNILSPTSNASSESNVDKMRQQQQQPPTTASAYFSNFLQPDMAVNEALTPLDPLGHILASAIASLRAGISLLGQIQRALGISSDRREVATGATVSVMPDDGAGFGADFGTGVGPSTTLATSPTCLFINRSSVRRFLAALWDEDEEERSHKESGVENDADRTLHTLQVQYEEILGLFMDHFSGYSWHLLEGGPSISVKK</sequence>
<organism evidence="3 4">
    <name type="scientific">Claviceps pusilla</name>
    <dbReference type="NCBI Taxonomy" id="123648"/>
    <lineage>
        <taxon>Eukaryota</taxon>
        <taxon>Fungi</taxon>
        <taxon>Dikarya</taxon>
        <taxon>Ascomycota</taxon>
        <taxon>Pezizomycotina</taxon>
        <taxon>Sordariomycetes</taxon>
        <taxon>Hypocreomycetidae</taxon>
        <taxon>Hypocreales</taxon>
        <taxon>Clavicipitaceae</taxon>
        <taxon>Claviceps</taxon>
    </lineage>
</organism>
<dbReference type="AlphaFoldDB" id="A0A9P7N5M6"/>
<dbReference type="InterPro" id="IPR001138">
    <property type="entry name" value="Zn2Cys6_DnaBD"/>
</dbReference>
<evidence type="ECO:0000259" key="2">
    <source>
        <dbReference type="PROSITE" id="PS50048"/>
    </source>
</evidence>
<name>A0A9P7N5M6_9HYPO</name>
<comment type="caution">
    <text evidence="3">The sequence shown here is derived from an EMBL/GenBank/DDBJ whole genome shotgun (WGS) entry which is preliminary data.</text>
</comment>
<dbReference type="EMBL" id="SRPW01003024">
    <property type="protein sequence ID" value="KAG5988760.1"/>
    <property type="molecule type" value="Genomic_DNA"/>
</dbReference>
<keyword evidence="4" id="KW-1185">Reference proteome</keyword>
<dbReference type="PROSITE" id="PS00463">
    <property type="entry name" value="ZN2_CY6_FUNGAL_1"/>
    <property type="match status" value="1"/>
</dbReference>
<dbReference type="Gene3D" id="4.10.240.10">
    <property type="entry name" value="Zn(2)-C6 fungal-type DNA-binding domain"/>
    <property type="match status" value="1"/>
</dbReference>
<proteinExistence type="predicted"/>
<dbReference type="InterPro" id="IPR036864">
    <property type="entry name" value="Zn2-C6_fun-type_DNA-bd_sf"/>
</dbReference>
<dbReference type="SUPFAM" id="SSF57701">
    <property type="entry name" value="Zn2/Cys6 DNA-binding domain"/>
    <property type="match status" value="1"/>
</dbReference>
<accession>A0A9P7N5M6</accession>
<reference evidence="3" key="1">
    <citation type="journal article" date="2020" name="bioRxiv">
        <title>Whole genome comparisons of ergot fungi reveals the divergence and evolution of species within the genus Claviceps are the result of varying mechanisms driving genome evolution and host range expansion.</title>
        <authorList>
            <person name="Wyka S.A."/>
            <person name="Mondo S.J."/>
            <person name="Liu M."/>
            <person name="Dettman J."/>
            <person name="Nalam V."/>
            <person name="Broders K.D."/>
        </authorList>
    </citation>
    <scope>NUCLEOTIDE SEQUENCE</scope>
    <source>
        <strain evidence="3">CCC 602</strain>
    </source>
</reference>
<dbReference type="GO" id="GO:0000981">
    <property type="term" value="F:DNA-binding transcription factor activity, RNA polymerase II-specific"/>
    <property type="evidence" value="ECO:0007669"/>
    <property type="project" value="InterPro"/>
</dbReference>
<dbReference type="GO" id="GO:0008270">
    <property type="term" value="F:zinc ion binding"/>
    <property type="evidence" value="ECO:0007669"/>
    <property type="project" value="InterPro"/>
</dbReference>
<protein>
    <recommendedName>
        <fullName evidence="2">Zn(2)-C6 fungal-type domain-containing protein</fullName>
    </recommendedName>
</protein>
<dbReference type="OrthoDB" id="4222821at2759"/>
<dbReference type="CDD" id="cd00067">
    <property type="entry name" value="GAL4"/>
    <property type="match status" value="1"/>
</dbReference>
<dbReference type="PROSITE" id="PS50048">
    <property type="entry name" value="ZN2_CY6_FUNGAL_2"/>
    <property type="match status" value="1"/>
</dbReference>
<feature type="domain" description="Zn(2)-C6 fungal-type" evidence="2">
    <location>
        <begin position="25"/>
        <end position="58"/>
    </location>
</feature>
<gene>
    <name evidence="3" type="ORF">E4U43_004633</name>
</gene>
<evidence type="ECO:0000313" key="4">
    <source>
        <dbReference type="Proteomes" id="UP000748025"/>
    </source>
</evidence>